<dbReference type="Proteomes" id="UP000184073">
    <property type="component" value="Unassembled WGS sequence"/>
</dbReference>
<dbReference type="VEuPathDB" id="FungiDB:ASPVEDRAFT_865112"/>
<keyword evidence="2" id="KW-1185">Reference proteome</keyword>
<accession>A0A1L9PVY3</accession>
<dbReference type="AlphaFoldDB" id="A0A1L9PVY3"/>
<evidence type="ECO:0000313" key="2">
    <source>
        <dbReference type="Proteomes" id="UP000184073"/>
    </source>
</evidence>
<evidence type="ECO:0000313" key="1">
    <source>
        <dbReference type="EMBL" id="OJJ05709.1"/>
    </source>
</evidence>
<gene>
    <name evidence="1" type="ORF">ASPVEDRAFT_865112</name>
</gene>
<protein>
    <submittedName>
        <fullName evidence="1">Uncharacterized protein</fullName>
    </submittedName>
</protein>
<organism evidence="1 2">
    <name type="scientific">Aspergillus versicolor CBS 583.65</name>
    <dbReference type="NCBI Taxonomy" id="1036611"/>
    <lineage>
        <taxon>Eukaryota</taxon>
        <taxon>Fungi</taxon>
        <taxon>Dikarya</taxon>
        <taxon>Ascomycota</taxon>
        <taxon>Pezizomycotina</taxon>
        <taxon>Eurotiomycetes</taxon>
        <taxon>Eurotiomycetidae</taxon>
        <taxon>Eurotiales</taxon>
        <taxon>Aspergillaceae</taxon>
        <taxon>Aspergillus</taxon>
        <taxon>Aspergillus subgen. Nidulantes</taxon>
    </lineage>
</organism>
<sequence>MRGKGGEPELLCPRRRLPIFPTPSLLTPASKYTSPTTAFLRHKPPIGFKVHAITMESFTFYFQKSKGWTLIFSRPASSLLDGISILAWEKPLQHRPTSPHLTMLGNTVSHYCAHEGSQRAIYAQAIMSQYLLTRWQLL</sequence>
<dbReference type="GeneID" id="63733370"/>
<dbReference type="EMBL" id="KV878133">
    <property type="protein sequence ID" value="OJJ05709.1"/>
    <property type="molecule type" value="Genomic_DNA"/>
</dbReference>
<reference evidence="2" key="1">
    <citation type="journal article" date="2017" name="Genome Biol.">
        <title>Comparative genomics reveals high biological diversity and specific adaptations in the industrially and medically important fungal genus Aspergillus.</title>
        <authorList>
            <person name="de Vries R.P."/>
            <person name="Riley R."/>
            <person name="Wiebenga A."/>
            <person name="Aguilar-Osorio G."/>
            <person name="Amillis S."/>
            <person name="Uchima C.A."/>
            <person name="Anderluh G."/>
            <person name="Asadollahi M."/>
            <person name="Askin M."/>
            <person name="Barry K."/>
            <person name="Battaglia E."/>
            <person name="Bayram O."/>
            <person name="Benocci T."/>
            <person name="Braus-Stromeyer S.A."/>
            <person name="Caldana C."/>
            <person name="Canovas D."/>
            <person name="Cerqueira G.C."/>
            <person name="Chen F."/>
            <person name="Chen W."/>
            <person name="Choi C."/>
            <person name="Clum A."/>
            <person name="Dos Santos R.A."/>
            <person name="Damasio A.R."/>
            <person name="Diallinas G."/>
            <person name="Emri T."/>
            <person name="Fekete E."/>
            <person name="Flipphi M."/>
            <person name="Freyberg S."/>
            <person name="Gallo A."/>
            <person name="Gournas C."/>
            <person name="Habgood R."/>
            <person name="Hainaut M."/>
            <person name="Harispe M.L."/>
            <person name="Henrissat B."/>
            <person name="Hilden K.S."/>
            <person name="Hope R."/>
            <person name="Hossain A."/>
            <person name="Karabika E."/>
            <person name="Karaffa L."/>
            <person name="Karanyi Z."/>
            <person name="Krasevec N."/>
            <person name="Kuo A."/>
            <person name="Kusch H."/>
            <person name="LaButti K."/>
            <person name="Lagendijk E.L."/>
            <person name="Lapidus A."/>
            <person name="Levasseur A."/>
            <person name="Lindquist E."/>
            <person name="Lipzen A."/>
            <person name="Logrieco A.F."/>
            <person name="MacCabe A."/>
            <person name="Maekelae M.R."/>
            <person name="Malavazi I."/>
            <person name="Melin P."/>
            <person name="Meyer V."/>
            <person name="Mielnichuk N."/>
            <person name="Miskei M."/>
            <person name="Molnar A.P."/>
            <person name="Mule G."/>
            <person name="Ngan C.Y."/>
            <person name="Orejas M."/>
            <person name="Orosz E."/>
            <person name="Ouedraogo J.P."/>
            <person name="Overkamp K.M."/>
            <person name="Park H.-S."/>
            <person name="Perrone G."/>
            <person name="Piumi F."/>
            <person name="Punt P.J."/>
            <person name="Ram A.F."/>
            <person name="Ramon A."/>
            <person name="Rauscher S."/>
            <person name="Record E."/>
            <person name="Riano-Pachon D.M."/>
            <person name="Robert V."/>
            <person name="Roehrig J."/>
            <person name="Ruller R."/>
            <person name="Salamov A."/>
            <person name="Salih N.S."/>
            <person name="Samson R.A."/>
            <person name="Sandor E."/>
            <person name="Sanguinetti M."/>
            <person name="Schuetze T."/>
            <person name="Sepcic K."/>
            <person name="Shelest E."/>
            <person name="Sherlock G."/>
            <person name="Sophianopoulou V."/>
            <person name="Squina F.M."/>
            <person name="Sun H."/>
            <person name="Susca A."/>
            <person name="Todd R.B."/>
            <person name="Tsang A."/>
            <person name="Unkles S.E."/>
            <person name="van de Wiele N."/>
            <person name="van Rossen-Uffink D."/>
            <person name="Oliveira J.V."/>
            <person name="Vesth T.C."/>
            <person name="Visser J."/>
            <person name="Yu J.-H."/>
            <person name="Zhou M."/>
            <person name="Andersen M.R."/>
            <person name="Archer D.B."/>
            <person name="Baker S.E."/>
            <person name="Benoit I."/>
            <person name="Brakhage A.A."/>
            <person name="Braus G.H."/>
            <person name="Fischer R."/>
            <person name="Frisvad J.C."/>
            <person name="Goldman G.H."/>
            <person name="Houbraken J."/>
            <person name="Oakley B."/>
            <person name="Pocsi I."/>
            <person name="Scazzocchio C."/>
            <person name="Seiboth B."/>
            <person name="vanKuyk P.A."/>
            <person name="Wortman J."/>
            <person name="Dyer P.S."/>
            <person name="Grigoriev I.V."/>
        </authorList>
    </citation>
    <scope>NUCLEOTIDE SEQUENCE [LARGE SCALE GENOMIC DNA]</scope>
    <source>
        <strain evidence="2">CBS 583.65</strain>
    </source>
</reference>
<name>A0A1L9PVY3_ASPVE</name>
<proteinExistence type="predicted"/>
<dbReference type="RefSeq" id="XP_040671471.1">
    <property type="nucleotide sequence ID" value="XM_040817859.1"/>
</dbReference>